<dbReference type="VEuPathDB" id="ToxoDB:EBH_0083710"/>
<keyword evidence="2" id="KW-1185">Reference proteome</keyword>
<gene>
    <name evidence="1" type="ORF">EBH_0083710</name>
</gene>
<reference evidence="1" key="1">
    <citation type="submission" date="2013-10" db="EMBL/GenBank/DDBJ databases">
        <title>Genomic analysis of the causative agents of coccidiosis in chickens.</title>
        <authorList>
            <person name="Reid A.J."/>
            <person name="Blake D."/>
            <person name="Billington K."/>
            <person name="Browne H."/>
            <person name="Dunn M."/>
            <person name="Hung S."/>
            <person name="Kawahara F."/>
            <person name="Miranda-Saavedra D."/>
            <person name="Mourier T."/>
            <person name="Nagra H."/>
            <person name="Otto T.D."/>
            <person name="Rawlings N."/>
            <person name="Sanchez A."/>
            <person name="Sanders M."/>
            <person name="Subramaniam C."/>
            <person name="Tay Y."/>
            <person name="Dear P."/>
            <person name="Doerig C."/>
            <person name="Gruber A."/>
            <person name="Parkinson J."/>
            <person name="Shirley M."/>
            <person name="Wan K.L."/>
            <person name="Berriman M."/>
            <person name="Tomley F."/>
            <person name="Pain A."/>
        </authorList>
    </citation>
    <scope>NUCLEOTIDE SEQUENCE [LARGE SCALE GENOMIC DNA]</scope>
    <source>
        <strain evidence="1">Houghton</strain>
    </source>
</reference>
<proteinExistence type="predicted"/>
<name>U6LVL3_9EIME</name>
<organism evidence="1 2">
    <name type="scientific">Eimeria brunetti</name>
    <dbReference type="NCBI Taxonomy" id="51314"/>
    <lineage>
        <taxon>Eukaryota</taxon>
        <taxon>Sar</taxon>
        <taxon>Alveolata</taxon>
        <taxon>Apicomplexa</taxon>
        <taxon>Conoidasida</taxon>
        <taxon>Coccidia</taxon>
        <taxon>Eucoccidiorida</taxon>
        <taxon>Eimeriorina</taxon>
        <taxon>Eimeriidae</taxon>
        <taxon>Eimeria</taxon>
    </lineage>
</organism>
<reference evidence="1" key="2">
    <citation type="submission" date="2013-10" db="EMBL/GenBank/DDBJ databases">
        <authorList>
            <person name="Aslett M."/>
        </authorList>
    </citation>
    <scope>NUCLEOTIDE SEQUENCE [LARGE SCALE GENOMIC DNA]</scope>
    <source>
        <strain evidence="1">Houghton</strain>
    </source>
</reference>
<protein>
    <submittedName>
        <fullName evidence="1">Uncharacterized protein</fullName>
    </submittedName>
</protein>
<dbReference type="OrthoDB" id="364513at2759"/>
<evidence type="ECO:0000313" key="2">
    <source>
        <dbReference type="Proteomes" id="UP000030750"/>
    </source>
</evidence>
<sequence>MDGCQDMILTYKVSHEDQKDYKMRDADLLREAEFIADSISPEGLCCSSSSSSSSSRELLQAKLDALLLTDEAYSWLYMNLRLTPKWMGPAKVFLKSLLAILQKEGVLADDDLLDAVGPSVAVVDDPMEVAYEIIRQGEGKP</sequence>
<evidence type="ECO:0000313" key="1">
    <source>
        <dbReference type="EMBL" id="CDJ54176.1"/>
    </source>
</evidence>
<accession>U6LVL3</accession>
<dbReference type="EMBL" id="HG713965">
    <property type="protein sequence ID" value="CDJ54176.1"/>
    <property type="molecule type" value="Genomic_DNA"/>
</dbReference>
<dbReference type="Proteomes" id="UP000030750">
    <property type="component" value="Unassembled WGS sequence"/>
</dbReference>
<dbReference type="AlphaFoldDB" id="U6LVL3"/>